<evidence type="ECO:0000256" key="14">
    <source>
        <dbReference type="ARBA" id="ARBA00024827"/>
    </source>
</evidence>
<evidence type="ECO:0000256" key="1">
    <source>
        <dbReference type="ARBA" id="ARBA00000085"/>
    </source>
</evidence>
<dbReference type="InterPro" id="IPR003594">
    <property type="entry name" value="HATPase_dom"/>
</dbReference>
<feature type="transmembrane region" description="Helical" evidence="17">
    <location>
        <begin position="20"/>
        <end position="39"/>
    </location>
</feature>
<keyword evidence="17" id="KW-1133">Transmembrane helix</keyword>
<evidence type="ECO:0000256" key="11">
    <source>
        <dbReference type="ARBA" id="ARBA00023004"/>
    </source>
</evidence>
<evidence type="ECO:0000313" key="19">
    <source>
        <dbReference type="EMBL" id="MFC5823767.1"/>
    </source>
</evidence>
<evidence type="ECO:0000256" key="17">
    <source>
        <dbReference type="SAM" id="Phobius"/>
    </source>
</evidence>
<sequence length="383" mass="40047">MGGASPVDARAENVWSRSYPFWDAYFAIVLVATVAVIVVDRSSPVSVVPLLLIAVSYVVWGRAAVRVPVGPVRQGWWHVAVMIVLFTPADLLAPESGIALSALVPMAFMAMRTARGVAAMVALFIGPTIQLMTTLGSDPAVIAVAIVLGLSASSLLGVFIGRLEQQNSGRARLIEELDRTREELAEVSKEAGMLAERERLAGDIHDTLAQGFTGIIMLLRAADATGDRYVERAVRTAEENLAETRALIAALAPPALDGASLEEALRRLARGFALPVEVVAAGPPSCAPAAEEVLVRAAQEGLANVRKHAGAGSARLALEHVPGSAVRLSISDDGRGFDPATAPEGYGLRAMRNRVSRLGGTVRVTGAPGRGATVAVEVPCSGC</sequence>
<evidence type="ECO:0000256" key="3">
    <source>
        <dbReference type="ARBA" id="ARBA00004496"/>
    </source>
</evidence>
<keyword evidence="10 19" id="KW-0418">Kinase</keyword>
<dbReference type="InterPro" id="IPR036890">
    <property type="entry name" value="HATPase_C_sf"/>
</dbReference>
<keyword evidence="11" id="KW-0408">Iron</keyword>
<dbReference type="InterPro" id="IPR004358">
    <property type="entry name" value="Sig_transdc_His_kin-like_C"/>
</dbReference>
<dbReference type="CDD" id="cd16917">
    <property type="entry name" value="HATPase_UhpB-NarQ-NarX-like"/>
    <property type="match status" value="1"/>
</dbReference>
<proteinExistence type="predicted"/>
<dbReference type="EC" id="2.7.13.3" evidence="4"/>
<evidence type="ECO:0000256" key="10">
    <source>
        <dbReference type="ARBA" id="ARBA00022777"/>
    </source>
</evidence>
<keyword evidence="12" id="KW-0902">Two-component regulatory system</keyword>
<evidence type="ECO:0000256" key="2">
    <source>
        <dbReference type="ARBA" id="ARBA00001966"/>
    </source>
</evidence>
<dbReference type="InterPro" id="IPR017205">
    <property type="entry name" value="Sig_transdc_His_kinase_ChrS"/>
</dbReference>
<dbReference type="Proteomes" id="UP001596058">
    <property type="component" value="Unassembled WGS sequence"/>
</dbReference>
<feature type="transmembrane region" description="Helical" evidence="17">
    <location>
        <begin position="75"/>
        <end position="93"/>
    </location>
</feature>
<dbReference type="InterPro" id="IPR050482">
    <property type="entry name" value="Sensor_HK_TwoCompSys"/>
</dbReference>
<evidence type="ECO:0000256" key="12">
    <source>
        <dbReference type="ARBA" id="ARBA00023012"/>
    </source>
</evidence>
<feature type="transmembrane region" description="Helical" evidence="17">
    <location>
        <begin position="46"/>
        <end position="63"/>
    </location>
</feature>
<feature type="transmembrane region" description="Helical" evidence="17">
    <location>
        <begin position="114"/>
        <end position="133"/>
    </location>
</feature>
<dbReference type="Pfam" id="PF07730">
    <property type="entry name" value="HisKA_3"/>
    <property type="match status" value="1"/>
</dbReference>
<accession>A0ABW1CEI1</accession>
<dbReference type="PIRSF" id="PIRSF037434">
    <property type="entry name" value="STHK_ChrS"/>
    <property type="match status" value="1"/>
</dbReference>
<evidence type="ECO:0000256" key="16">
    <source>
        <dbReference type="SAM" id="Coils"/>
    </source>
</evidence>
<protein>
    <recommendedName>
        <fullName evidence="5">Oxygen sensor histidine kinase NreB</fullName>
        <ecNumber evidence="4">2.7.13.3</ecNumber>
    </recommendedName>
    <alternativeName>
        <fullName evidence="15">Nitrogen regulation protein B</fullName>
    </alternativeName>
</protein>
<dbReference type="Gene3D" id="1.20.5.1930">
    <property type="match status" value="1"/>
</dbReference>
<evidence type="ECO:0000256" key="5">
    <source>
        <dbReference type="ARBA" id="ARBA00017322"/>
    </source>
</evidence>
<comment type="caution">
    <text evidence="19">The sequence shown here is derived from an EMBL/GenBank/DDBJ whole genome shotgun (WGS) entry which is preliminary data.</text>
</comment>
<evidence type="ECO:0000256" key="9">
    <source>
        <dbReference type="ARBA" id="ARBA00022723"/>
    </source>
</evidence>
<feature type="coiled-coil region" evidence="16">
    <location>
        <begin position="163"/>
        <end position="197"/>
    </location>
</feature>
<comment type="subcellular location">
    <subcellularLocation>
        <location evidence="3">Cytoplasm</location>
    </subcellularLocation>
</comment>
<evidence type="ECO:0000259" key="18">
    <source>
        <dbReference type="PROSITE" id="PS50109"/>
    </source>
</evidence>
<dbReference type="GO" id="GO:0016301">
    <property type="term" value="F:kinase activity"/>
    <property type="evidence" value="ECO:0007669"/>
    <property type="project" value="UniProtKB-KW"/>
</dbReference>
<dbReference type="PANTHER" id="PTHR24421:SF62">
    <property type="entry name" value="SENSORY TRANSDUCTION HISTIDINE KINASE"/>
    <property type="match status" value="1"/>
</dbReference>
<dbReference type="PROSITE" id="PS50109">
    <property type="entry name" value="HIS_KIN"/>
    <property type="match status" value="1"/>
</dbReference>
<dbReference type="PRINTS" id="PR00344">
    <property type="entry name" value="BCTRLSENSOR"/>
</dbReference>
<evidence type="ECO:0000256" key="6">
    <source>
        <dbReference type="ARBA" id="ARBA00022485"/>
    </source>
</evidence>
<feature type="transmembrane region" description="Helical" evidence="17">
    <location>
        <begin position="139"/>
        <end position="160"/>
    </location>
</feature>
<evidence type="ECO:0000256" key="4">
    <source>
        <dbReference type="ARBA" id="ARBA00012438"/>
    </source>
</evidence>
<organism evidence="19 20">
    <name type="scientific">Nonomuraea insulae</name>
    <dbReference type="NCBI Taxonomy" id="1616787"/>
    <lineage>
        <taxon>Bacteria</taxon>
        <taxon>Bacillati</taxon>
        <taxon>Actinomycetota</taxon>
        <taxon>Actinomycetes</taxon>
        <taxon>Streptosporangiales</taxon>
        <taxon>Streptosporangiaceae</taxon>
        <taxon>Nonomuraea</taxon>
    </lineage>
</organism>
<keyword evidence="16" id="KW-0175">Coiled coil</keyword>
<evidence type="ECO:0000256" key="8">
    <source>
        <dbReference type="ARBA" id="ARBA00022679"/>
    </source>
</evidence>
<keyword evidence="20" id="KW-1185">Reference proteome</keyword>
<dbReference type="SMART" id="SM00387">
    <property type="entry name" value="HATPase_c"/>
    <property type="match status" value="1"/>
</dbReference>
<keyword evidence="17" id="KW-0472">Membrane</keyword>
<comment type="cofactor">
    <cofactor evidence="2">
        <name>[4Fe-4S] cluster</name>
        <dbReference type="ChEBI" id="CHEBI:49883"/>
    </cofactor>
</comment>
<feature type="domain" description="Histidine kinase" evidence="18">
    <location>
        <begin position="294"/>
        <end position="382"/>
    </location>
</feature>
<keyword evidence="8" id="KW-0808">Transferase</keyword>
<keyword evidence="7" id="KW-0963">Cytoplasm</keyword>
<dbReference type="SUPFAM" id="SSF55874">
    <property type="entry name" value="ATPase domain of HSP90 chaperone/DNA topoisomerase II/histidine kinase"/>
    <property type="match status" value="1"/>
</dbReference>
<reference evidence="20" key="1">
    <citation type="journal article" date="2019" name="Int. J. Syst. Evol. Microbiol.">
        <title>The Global Catalogue of Microorganisms (GCM) 10K type strain sequencing project: providing services to taxonomists for standard genome sequencing and annotation.</title>
        <authorList>
            <consortium name="The Broad Institute Genomics Platform"/>
            <consortium name="The Broad Institute Genome Sequencing Center for Infectious Disease"/>
            <person name="Wu L."/>
            <person name="Ma J."/>
        </authorList>
    </citation>
    <scope>NUCLEOTIDE SEQUENCE [LARGE SCALE GENOMIC DNA]</scope>
    <source>
        <strain evidence="20">CCUG 53903</strain>
    </source>
</reference>
<dbReference type="Pfam" id="PF02518">
    <property type="entry name" value="HATPase_c"/>
    <property type="match status" value="1"/>
</dbReference>
<evidence type="ECO:0000313" key="20">
    <source>
        <dbReference type="Proteomes" id="UP001596058"/>
    </source>
</evidence>
<comment type="catalytic activity">
    <reaction evidence="1">
        <text>ATP + protein L-histidine = ADP + protein N-phospho-L-histidine.</text>
        <dbReference type="EC" id="2.7.13.3"/>
    </reaction>
</comment>
<dbReference type="InterPro" id="IPR011712">
    <property type="entry name" value="Sig_transdc_His_kin_sub3_dim/P"/>
</dbReference>
<keyword evidence="17" id="KW-0812">Transmembrane</keyword>
<dbReference type="EMBL" id="JBHSPA010000011">
    <property type="protein sequence ID" value="MFC5823767.1"/>
    <property type="molecule type" value="Genomic_DNA"/>
</dbReference>
<evidence type="ECO:0000256" key="15">
    <source>
        <dbReference type="ARBA" id="ARBA00030800"/>
    </source>
</evidence>
<keyword evidence="13" id="KW-0411">Iron-sulfur</keyword>
<dbReference type="Gene3D" id="3.30.565.10">
    <property type="entry name" value="Histidine kinase-like ATPase, C-terminal domain"/>
    <property type="match status" value="1"/>
</dbReference>
<keyword evidence="6" id="KW-0004">4Fe-4S</keyword>
<dbReference type="RefSeq" id="WP_379513299.1">
    <property type="nucleotide sequence ID" value="NZ_JBHSPA010000011.1"/>
</dbReference>
<dbReference type="PANTHER" id="PTHR24421">
    <property type="entry name" value="NITRATE/NITRITE SENSOR PROTEIN NARX-RELATED"/>
    <property type="match status" value="1"/>
</dbReference>
<name>A0ABW1CEI1_9ACTN</name>
<gene>
    <name evidence="19" type="ORF">ACFPZ3_07905</name>
</gene>
<evidence type="ECO:0000256" key="7">
    <source>
        <dbReference type="ARBA" id="ARBA00022490"/>
    </source>
</evidence>
<keyword evidence="9" id="KW-0479">Metal-binding</keyword>
<comment type="function">
    <text evidence="14">Member of the two-component regulatory system NreB/NreC involved in the control of dissimilatory nitrate/nitrite reduction in response to oxygen. NreB functions as a direct oxygen sensor histidine kinase which is autophosphorylated, in the absence of oxygen, probably at the conserved histidine residue, and transfers its phosphate group probably to a conserved aspartate residue of NreC. NreB/NreC activates the expression of the nitrate (narGHJI) and nitrite (nir) reductase operons, as well as the putative nitrate transporter gene narT.</text>
</comment>
<dbReference type="InterPro" id="IPR005467">
    <property type="entry name" value="His_kinase_dom"/>
</dbReference>
<evidence type="ECO:0000256" key="13">
    <source>
        <dbReference type="ARBA" id="ARBA00023014"/>
    </source>
</evidence>